<evidence type="ECO:0000313" key="4">
    <source>
        <dbReference type="EMBL" id="KAK5602630.1"/>
    </source>
</evidence>
<evidence type="ECO:0000313" key="5">
    <source>
        <dbReference type="Proteomes" id="UP001311232"/>
    </source>
</evidence>
<dbReference type="PANTHER" id="PTHR46228">
    <property type="entry name" value="KELCH DOMAIN-CONTAINING PROTEIN"/>
    <property type="match status" value="1"/>
</dbReference>
<keyword evidence="2" id="KW-0677">Repeat</keyword>
<dbReference type="Pfam" id="PF24681">
    <property type="entry name" value="Kelch_KLHDC2_KLHL20_DRC7"/>
    <property type="match status" value="2"/>
</dbReference>
<dbReference type="AlphaFoldDB" id="A0AAV9R2V0"/>
<dbReference type="SUPFAM" id="SSF50965">
    <property type="entry name" value="Galactose oxidase, central domain"/>
    <property type="match status" value="1"/>
</dbReference>
<evidence type="ECO:0008006" key="6">
    <source>
        <dbReference type="Google" id="ProtNLM"/>
    </source>
</evidence>
<protein>
    <recommendedName>
        <fullName evidence="6">Kelch domain-containing protein 1</fullName>
    </recommendedName>
</protein>
<proteinExistence type="predicted"/>
<feature type="compositionally biased region" description="Low complexity" evidence="3">
    <location>
        <begin position="36"/>
        <end position="50"/>
    </location>
</feature>
<dbReference type="EMBL" id="JAHHUM010002608">
    <property type="protein sequence ID" value="KAK5602630.1"/>
    <property type="molecule type" value="Genomic_DNA"/>
</dbReference>
<dbReference type="PANTHER" id="PTHR46228:SF1">
    <property type="entry name" value="KELCH DOMAIN-CONTAINING PROTEIN 1"/>
    <property type="match status" value="1"/>
</dbReference>
<organism evidence="4 5">
    <name type="scientific">Crenichthys baileyi</name>
    <name type="common">White River springfish</name>
    <dbReference type="NCBI Taxonomy" id="28760"/>
    <lineage>
        <taxon>Eukaryota</taxon>
        <taxon>Metazoa</taxon>
        <taxon>Chordata</taxon>
        <taxon>Craniata</taxon>
        <taxon>Vertebrata</taxon>
        <taxon>Euteleostomi</taxon>
        <taxon>Actinopterygii</taxon>
        <taxon>Neopterygii</taxon>
        <taxon>Teleostei</taxon>
        <taxon>Neoteleostei</taxon>
        <taxon>Acanthomorphata</taxon>
        <taxon>Ovalentaria</taxon>
        <taxon>Atherinomorphae</taxon>
        <taxon>Cyprinodontiformes</taxon>
        <taxon>Goodeidae</taxon>
        <taxon>Crenichthys</taxon>
    </lineage>
</organism>
<dbReference type="InterPro" id="IPR015915">
    <property type="entry name" value="Kelch-typ_b-propeller"/>
</dbReference>
<dbReference type="Proteomes" id="UP001311232">
    <property type="component" value="Unassembled WGS sequence"/>
</dbReference>
<dbReference type="InterPro" id="IPR011043">
    <property type="entry name" value="Gal_Oxase/kelch_b-propeller"/>
</dbReference>
<gene>
    <name evidence="4" type="ORF">CRENBAI_006603</name>
</gene>
<keyword evidence="1" id="KW-0880">Kelch repeat</keyword>
<dbReference type="Gene3D" id="2.120.10.80">
    <property type="entry name" value="Kelch-type beta propeller"/>
    <property type="match status" value="2"/>
</dbReference>
<keyword evidence="5" id="KW-1185">Reference proteome</keyword>
<evidence type="ECO:0000256" key="2">
    <source>
        <dbReference type="ARBA" id="ARBA00022737"/>
    </source>
</evidence>
<comment type="caution">
    <text evidence="4">The sequence shown here is derived from an EMBL/GenBank/DDBJ whole genome shotgun (WGS) entry which is preliminary data.</text>
</comment>
<dbReference type="SUPFAM" id="SSF117281">
    <property type="entry name" value="Kelch motif"/>
    <property type="match status" value="1"/>
</dbReference>
<evidence type="ECO:0000256" key="1">
    <source>
        <dbReference type="ARBA" id="ARBA00022441"/>
    </source>
</evidence>
<evidence type="ECO:0000256" key="3">
    <source>
        <dbReference type="SAM" id="MobiDB-lite"/>
    </source>
</evidence>
<name>A0AAV9R2V0_9TELE</name>
<reference evidence="4 5" key="1">
    <citation type="submission" date="2021-06" db="EMBL/GenBank/DDBJ databases">
        <authorList>
            <person name="Palmer J.M."/>
        </authorList>
    </citation>
    <scope>NUCLEOTIDE SEQUENCE [LARGE SCALE GENOMIC DNA]</scope>
    <source>
        <strain evidence="4 5">MEX-2019</strain>
        <tissue evidence="4">Muscle</tissue>
    </source>
</reference>
<sequence length="459" mass="50253">MVVTTPCKALATRCKPPADTALTDFHRRDGDFINQEGPEGPCAEGGESAPSPRLGMDSVRREAAVSRLERSCHTAFIHSNTLYVWGGHQVVAGQDVMLPSDEICLCDLDSGKWECKAITGDSPSDLSGFCGSNINSTLYIFGGCDSNGHSNQMFSVDVAQPCCSWTRVTKTKGATPSPRNQHSCWVHRGRLIYFGGYGCKTVGEVQNTSSSSFIVEEMSWATIGNTLFRCWGWNNEVCVFDTQSSTWSAPETRGPTPAPRGCHASALLGNKGYITGGAEAAELDIFCLDLETWTWNRFDILPSGAPLGRSMHTMNSISDEVLFIYGGLGVDGNTLNDAWLFNAQKREWTKLNHPHKDKPRVCHTAGLGSDSDVVVFGGSSNLCILVDSVAVLRAPRQNHCRDVLIFQTQPYSLCRLCEDFIGGNPELFRPRLDWLPSKLRNKIAKRAECLSTMKPKPTA</sequence>
<accession>A0AAV9R2V0</accession>
<feature type="region of interest" description="Disordered" evidence="3">
    <location>
        <begin position="33"/>
        <end position="53"/>
    </location>
</feature>